<evidence type="ECO:0000313" key="3">
    <source>
        <dbReference type="EMBL" id="GAA4110003.1"/>
    </source>
</evidence>
<dbReference type="RefSeq" id="WP_344731612.1">
    <property type="nucleotide sequence ID" value="NZ_BAAAZH010000003.1"/>
</dbReference>
<feature type="region of interest" description="Disordered" evidence="1">
    <location>
        <begin position="27"/>
        <end position="52"/>
    </location>
</feature>
<protein>
    <submittedName>
        <fullName evidence="3">Uncharacterized protein</fullName>
    </submittedName>
</protein>
<gene>
    <name evidence="3" type="ORF">GCM10022215_04880</name>
</gene>
<reference evidence="4" key="1">
    <citation type="journal article" date="2019" name="Int. J. Syst. Evol. Microbiol.">
        <title>The Global Catalogue of Microorganisms (GCM) 10K type strain sequencing project: providing services to taxonomists for standard genome sequencing and annotation.</title>
        <authorList>
            <consortium name="The Broad Institute Genomics Platform"/>
            <consortium name="The Broad Institute Genome Sequencing Center for Infectious Disease"/>
            <person name="Wu L."/>
            <person name="Ma J."/>
        </authorList>
    </citation>
    <scope>NUCLEOTIDE SEQUENCE [LARGE SCALE GENOMIC DNA]</scope>
    <source>
        <strain evidence="4">JCM 16703</strain>
    </source>
</reference>
<accession>A0ABP7XB21</accession>
<feature type="signal peptide" evidence="2">
    <location>
        <begin position="1"/>
        <end position="29"/>
    </location>
</feature>
<dbReference type="EMBL" id="BAAAZH010000003">
    <property type="protein sequence ID" value="GAA4110003.1"/>
    <property type="molecule type" value="Genomic_DNA"/>
</dbReference>
<evidence type="ECO:0000313" key="4">
    <source>
        <dbReference type="Proteomes" id="UP001501495"/>
    </source>
</evidence>
<keyword evidence="4" id="KW-1185">Reference proteome</keyword>
<feature type="chain" id="PRO_5047048482" evidence="2">
    <location>
        <begin position="30"/>
        <end position="530"/>
    </location>
</feature>
<comment type="caution">
    <text evidence="3">The sequence shown here is derived from an EMBL/GenBank/DDBJ whole genome shotgun (WGS) entry which is preliminary data.</text>
</comment>
<feature type="compositionally biased region" description="Low complexity" evidence="1">
    <location>
        <begin position="27"/>
        <end position="46"/>
    </location>
</feature>
<organism evidence="3 4">
    <name type="scientific">Nocardioides fonticola</name>
    <dbReference type="NCBI Taxonomy" id="450363"/>
    <lineage>
        <taxon>Bacteria</taxon>
        <taxon>Bacillati</taxon>
        <taxon>Actinomycetota</taxon>
        <taxon>Actinomycetes</taxon>
        <taxon>Propionibacteriales</taxon>
        <taxon>Nocardioidaceae</taxon>
        <taxon>Nocardioides</taxon>
    </lineage>
</organism>
<name>A0ABP7XB21_9ACTN</name>
<keyword evidence="2" id="KW-0732">Signal</keyword>
<sequence>MAHSARSRLLSLPAAGLLALGLLSGPSSAADAADASPASGSPAADSARTRAEHALDAARDLLGGSADTAARRTRSPHSGDDASTVLRELALTASALPAAQRSQARALLARPSTNQVYCSASLCVHWSTSFLGGSSIDTTDADGDGVPDYVETVASTVAKVQRLYRAAGYRAVLSDQGAGGNDLPDLYLEDLGSQGLYGYCTTDESVPANGPYDVWAYCSLDNDYATSQFPTNTPLENLRVTVAHEYFHAVQYAYDVAEDPWLLEATATWAEDEVFDGVDDNRQYLPAGPLGDPRSSMDLFEGARPYGDWLFIRYLTERFPRRSGPLPVLVRHIFQLADGSRGAPDLYSLQAIDKVLRRDHGIDLARAFADFSAANTHPASVYSEGEAYRPAPLWTRGSLGPSRRSSGWQSTSLDHLTSATIRFDPASGLRASSWRLRLDLDLPDTARGSAAVVTTRTANGRFRDVPVRLDRSGDARVRVPFSVRDVRYVTVTLVNGSRRLDCDQNTDYACQGDPRDDALPARIRGTVSRG</sequence>
<dbReference type="Proteomes" id="UP001501495">
    <property type="component" value="Unassembled WGS sequence"/>
</dbReference>
<evidence type="ECO:0000256" key="1">
    <source>
        <dbReference type="SAM" id="MobiDB-lite"/>
    </source>
</evidence>
<proteinExistence type="predicted"/>
<dbReference type="NCBIfam" id="NF045524">
    <property type="entry name" value="MXAN_6640_HExxH"/>
    <property type="match status" value="1"/>
</dbReference>
<evidence type="ECO:0000256" key="2">
    <source>
        <dbReference type="SAM" id="SignalP"/>
    </source>
</evidence>